<gene>
    <name evidence="2" type="ORF">VTK73DRAFT_9883</name>
</gene>
<proteinExistence type="predicted"/>
<feature type="region of interest" description="Disordered" evidence="1">
    <location>
        <begin position="1"/>
        <end position="30"/>
    </location>
</feature>
<dbReference type="EMBL" id="JAZHXJ010000874">
    <property type="protein sequence ID" value="KAL1849410.1"/>
    <property type="molecule type" value="Genomic_DNA"/>
</dbReference>
<comment type="caution">
    <text evidence="2">The sequence shown here is derived from an EMBL/GenBank/DDBJ whole genome shotgun (WGS) entry which is preliminary data.</text>
</comment>
<reference evidence="2 3" key="1">
    <citation type="journal article" date="2024" name="Commun. Biol.">
        <title>Comparative genomic analysis of thermophilic fungi reveals convergent evolutionary adaptations and gene losses.</title>
        <authorList>
            <person name="Steindorff A.S."/>
            <person name="Aguilar-Pontes M.V."/>
            <person name="Robinson A.J."/>
            <person name="Andreopoulos B."/>
            <person name="LaButti K."/>
            <person name="Kuo A."/>
            <person name="Mondo S."/>
            <person name="Riley R."/>
            <person name="Otillar R."/>
            <person name="Haridas S."/>
            <person name="Lipzen A."/>
            <person name="Grimwood J."/>
            <person name="Schmutz J."/>
            <person name="Clum A."/>
            <person name="Reid I.D."/>
            <person name="Moisan M.C."/>
            <person name="Butler G."/>
            <person name="Nguyen T.T.M."/>
            <person name="Dewar K."/>
            <person name="Conant G."/>
            <person name="Drula E."/>
            <person name="Henrissat B."/>
            <person name="Hansel C."/>
            <person name="Singer S."/>
            <person name="Hutchinson M.I."/>
            <person name="de Vries R.P."/>
            <person name="Natvig D.O."/>
            <person name="Powell A.J."/>
            <person name="Tsang A."/>
            <person name="Grigoriev I.V."/>
        </authorList>
    </citation>
    <scope>NUCLEOTIDE SEQUENCE [LARGE SCALE GENOMIC DNA]</scope>
    <source>
        <strain evidence="2 3">ATCC 24622</strain>
    </source>
</reference>
<accession>A0ABR3VZM5</accession>
<protein>
    <submittedName>
        <fullName evidence="2">Uncharacterized protein</fullName>
    </submittedName>
</protein>
<evidence type="ECO:0000256" key="1">
    <source>
        <dbReference type="SAM" id="MobiDB-lite"/>
    </source>
</evidence>
<evidence type="ECO:0000313" key="2">
    <source>
        <dbReference type="EMBL" id="KAL1849410.1"/>
    </source>
</evidence>
<organism evidence="2 3">
    <name type="scientific">Phialemonium thermophilum</name>
    <dbReference type="NCBI Taxonomy" id="223376"/>
    <lineage>
        <taxon>Eukaryota</taxon>
        <taxon>Fungi</taxon>
        <taxon>Dikarya</taxon>
        <taxon>Ascomycota</taxon>
        <taxon>Pezizomycotina</taxon>
        <taxon>Sordariomycetes</taxon>
        <taxon>Sordariomycetidae</taxon>
        <taxon>Cephalothecales</taxon>
        <taxon>Cephalothecaceae</taxon>
        <taxon>Phialemonium</taxon>
    </lineage>
</organism>
<sequence>MFAHPPCTYHKNRSKETWQKSPSSRSGAATLVDTRKSCPTTTPRCAGCSRRTARFRPTRWCLVCEPSGRKPGESFPTPASAAGASWTCT</sequence>
<keyword evidence="3" id="KW-1185">Reference proteome</keyword>
<evidence type="ECO:0000313" key="3">
    <source>
        <dbReference type="Proteomes" id="UP001586593"/>
    </source>
</evidence>
<dbReference type="Proteomes" id="UP001586593">
    <property type="component" value="Unassembled WGS sequence"/>
</dbReference>
<name>A0ABR3VZM5_9PEZI</name>
<feature type="region of interest" description="Disordered" evidence="1">
    <location>
        <begin position="69"/>
        <end position="89"/>
    </location>
</feature>